<keyword evidence="9" id="KW-1185">Reference proteome</keyword>
<evidence type="ECO:0000256" key="4">
    <source>
        <dbReference type="ARBA" id="ARBA00019595"/>
    </source>
</evidence>
<feature type="active site" description="Proton donor" evidence="5">
    <location>
        <position position="132"/>
    </location>
</feature>
<comment type="function">
    <text evidence="2 7">Catalyzes the epimerization of the C3' and C5'positions of dTDP-6-deoxy-D-xylo-4-hexulose, forming dTDP-6-deoxy-L-lyxo-4-hexulose.</text>
</comment>
<sequence length="181" mass="20468">MKTTETKLKGCFVLEPIVFKDDRGYFFESFNANTFNASVGQKINFVQDNQSFSSKGVVRAIHYQTGEFAQAKLVRVLSGRVLDIAVDLRQDSSTFGQHIAIELSAENKKQLFVPRGFGHGFSVLSDTAEFFYKCDNFYNKASEGGIIYNDPELNIDWKLPINEIKVSQKDLELPTLEHAQL</sequence>
<dbReference type="EC" id="5.1.3.13" evidence="3 7"/>
<dbReference type="GO" id="GO:0005829">
    <property type="term" value="C:cytosol"/>
    <property type="evidence" value="ECO:0007669"/>
    <property type="project" value="TreeGrafter"/>
</dbReference>
<dbReference type="EMBL" id="QLLN01000002">
    <property type="protein sequence ID" value="RAJ14166.1"/>
    <property type="molecule type" value="Genomic_DNA"/>
</dbReference>
<evidence type="ECO:0000256" key="6">
    <source>
        <dbReference type="PIRSR" id="PIRSR600888-3"/>
    </source>
</evidence>
<dbReference type="RefSeq" id="WP_111622797.1">
    <property type="nucleotide sequence ID" value="NZ_QLLN01000002.1"/>
</dbReference>
<evidence type="ECO:0000313" key="8">
    <source>
        <dbReference type="EMBL" id="RAJ14166.1"/>
    </source>
</evidence>
<dbReference type="OrthoDB" id="9800680at2"/>
<feature type="active site" description="Proton acceptor" evidence="5">
    <location>
        <position position="62"/>
    </location>
</feature>
<evidence type="ECO:0000256" key="3">
    <source>
        <dbReference type="ARBA" id="ARBA00012098"/>
    </source>
</evidence>
<comment type="similarity">
    <text evidence="7">Belongs to the dTDP-4-dehydrorhamnose 3,5-epimerase family.</text>
</comment>
<dbReference type="CDD" id="cd00438">
    <property type="entry name" value="cupin_RmlC"/>
    <property type="match status" value="1"/>
</dbReference>
<dbReference type="GO" id="GO:0019305">
    <property type="term" value="P:dTDP-rhamnose biosynthetic process"/>
    <property type="evidence" value="ECO:0007669"/>
    <property type="project" value="UniProtKB-UniRule"/>
</dbReference>
<dbReference type="Gene3D" id="2.60.120.10">
    <property type="entry name" value="Jelly Rolls"/>
    <property type="match status" value="1"/>
</dbReference>
<dbReference type="PANTHER" id="PTHR21047">
    <property type="entry name" value="DTDP-6-DEOXY-D-GLUCOSE-3,5 EPIMERASE"/>
    <property type="match status" value="1"/>
</dbReference>
<evidence type="ECO:0000256" key="7">
    <source>
        <dbReference type="RuleBase" id="RU364069"/>
    </source>
</evidence>
<dbReference type="InterPro" id="IPR014710">
    <property type="entry name" value="RmlC-like_jellyroll"/>
</dbReference>
<comment type="caution">
    <text evidence="8">The sequence shown here is derived from an EMBL/GenBank/DDBJ whole genome shotgun (WGS) entry which is preliminary data.</text>
</comment>
<dbReference type="NCBIfam" id="TIGR01221">
    <property type="entry name" value="rmlC"/>
    <property type="match status" value="1"/>
</dbReference>
<dbReference type="PANTHER" id="PTHR21047:SF2">
    <property type="entry name" value="THYMIDINE DIPHOSPHO-4-KETO-RHAMNOSE 3,5-EPIMERASE"/>
    <property type="match status" value="1"/>
</dbReference>
<dbReference type="InterPro" id="IPR000888">
    <property type="entry name" value="RmlC-like"/>
</dbReference>
<reference evidence="8 9" key="1">
    <citation type="submission" date="2018-06" db="EMBL/GenBank/DDBJ databases">
        <title>Genomic Encyclopedia of Archaeal and Bacterial Type Strains, Phase II (KMG-II): from individual species to whole genera.</title>
        <authorList>
            <person name="Goeker M."/>
        </authorList>
    </citation>
    <scope>NUCLEOTIDE SEQUENCE [LARGE SCALE GENOMIC DNA]</scope>
    <source>
        <strain evidence="8 9">DSM 23522</strain>
    </source>
</reference>
<evidence type="ECO:0000313" key="9">
    <source>
        <dbReference type="Proteomes" id="UP000249696"/>
    </source>
</evidence>
<comment type="subunit">
    <text evidence="7">Homodimer.</text>
</comment>
<evidence type="ECO:0000256" key="2">
    <source>
        <dbReference type="ARBA" id="ARBA00001997"/>
    </source>
</evidence>
<dbReference type="Pfam" id="PF00908">
    <property type="entry name" value="dTDP_sugar_isom"/>
    <property type="match status" value="1"/>
</dbReference>
<protein>
    <recommendedName>
        <fullName evidence="4 7">dTDP-4-dehydrorhamnose 3,5-epimerase</fullName>
        <ecNumber evidence="3 7">5.1.3.13</ecNumber>
    </recommendedName>
    <alternativeName>
        <fullName evidence="7">Thymidine diphospho-4-keto-rhamnose 3,5-epimerase</fullName>
    </alternativeName>
</protein>
<organism evidence="8 9">
    <name type="scientific">Arenibacter echinorum</name>
    <dbReference type="NCBI Taxonomy" id="440515"/>
    <lineage>
        <taxon>Bacteria</taxon>
        <taxon>Pseudomonadati</taxon>
        <taxon>Bacteroidota</taxon>
        <taxon>Flavobacteriia</taxon>
        <taxon>Flavobacteriales</taxon>
        <taxon>Flavobacteriaceae</taxon>
        <taxon>Arenibacter</taxon>
    </lineage>
</organism>
<gene>
    <name evidence="8" type="ORF">LV92_01285</name>
</gene>
<comment type="pathway">
    <text evidence="7">Carbohydrate biosynthesis; dTDP-L-rhamnose biosynthesis.</text>
</comment>
<comment type="catalytic activity">
    <reaction evidence="1 7">
        <text>dTDP-4-dehydro-6-deoxy-alpha-D-glucose = dTDP-4-dehydro-beta-L-rhamnose</text>
        <dbReference type="Rhea" id="RHEA:16969"/>
        <dbReference type="ChEBI" id="CHEBI:57649"/>
        <dbReference type="ChEBI" id="CHEBI:62830"/>
        <dbReference type="EC" id="5.1.3.13"/>
    </reaction>
</comment>
<proteinExistence type="inferred from homology"/>
<dbReference type="SUPFAM" id="SSF51182">
    <property type="entry name" value="RmlC-like cupins"/>
    <property type="match status" value="1"/>
</dbReference>
<accession>A0A327RB17</accession>
<evidence type="ECO:0000256" key="5">
    <source>
        <dbReference type="PIRSR" id="PIRSR600888-1"/>
    </source>
</evidence>
<dbReference type="InterPro" id="IPR011051">
    <property type="entry name" value="RmlC_Cupin_sf"/>
</dbReference>
<feature type="site" description="Participates in a stacking interaction with the thymidine ring of dTDP-4-oxo-6-deoxyglucose" evidence="6">
    <location>
        <position position="138"/>
    </location>
</feature>
<dbReference type="GO" id="GO:0000271">
    <property type="term" value="P:polysaccharide biosynthetic process"/>
    <property type="evidence" value="ECO:0007669"/>
    <property type="project" value="TreeGrafter"/>
</dbReference>
<dbReference type="GO" id="GO:0008830">
    <property type="term" value="F:dTDP-4-dehydrorhamnose 3,5-epimerase activity"/>
    <property type="evidence" value="ECO:0007669"/>
    <property type="project" value="UniProtKB-UniRule"/>
</dbReference>
<evidence type="ECO:0000256" key="1">
    <source>
        <dbReference type="ARBA" id="ARBA00001298"/>
    </source>
</evidence>
<name>A0A327RB17_9FLAO</name>
<dbReference type="UniPathway" id="UPA00124"/>
<dbReference type="AlphaFoldDB" id="A0A327RB17"/>
<dbReference type="Proteomes" id="UP000249696">
    <property type="component" value="Unassembled WGS sequence"/>
</dbReference>
<keyword evidence="7" id="KW-0413">Isomerase</keyword>